<dbReference type="AlphaFoldDB" id="A0A381F8D3"/>
<protein>
    <submittedName>
        <fullName evidence="2">Uncharacterized protein</fullName>
    </submittedName>
</protein>
<dbReference type="Pfam" id="PF20420">
    <property type="entry name" value="DUF6702"/>
    <property type="match status" value="1"/>
</dbReference>
<accession>A0A381F8D3</accession>
<dbReference type="KEGG" id="cil:EG358_04990"/>
<proteinExistence type="predicted"/>
<dbReference type="OrthoDB" id="5735516at2"/>
<evidence type="ECO:0000313" key="2">
    <source>
        <dbReference type="EMBL" id="SUX42839.1"/>
    </source>
</evidence>
<dbReference type="EMBL" id="UFVS01000001">
    <property type="protein sequence ID" value="SUX42839.1"/>
    <property type="molecule type" value="Genomic_DNA"/>
</dbReference>
<gene>
    <name evidence="2" type="ORF">NCTC13560_01602</name>
    <name evidence="1" type="ORF">SAMN05421682_101472</name>
</gene>
<dbReference type="RefSeq" id="WP_076557993.1">
    <property type="nucleotide sequence ID" value="NZ_CP033929.1"/>
</dbReference>
<dbReference type="InterPro" id="IPR046525">
    <property type="entry name" value="DUF6702"/>
</dbReference>
<organism evidence="2 4">
    <name type="scientific">Chryseobacterium indoltheticum</name>
    <dbReference type="NCBI Taxonomy" id="254"/>
    <lineage>
        <taxon>Bacteria</taxon>
        <taxon>Pseudomonadati</taxon>
        <taxon>Bacteroidota</taxon>
        <taxon>Flavobacteriia</taxon>
        <taxon>Flavobacteriales</taxon>
        <taxon>Weeksellaceae</taxon>
        <taxon>Chryseobacterium group</taxon>
        <taxon>Chryseobacterium</taxon>
    </lineage>
</organism>
<keyword evidence="3" id="KW-1185">Reference proteome</keyword>
<dbReference type="Proteomes" id="UP000255231">
    <property type="component" value="Unassembled WGS sequence"/>
</dbReference>
<dbReference type="EMBL" id="FTMF01000001">
    <property type="protein sequence ID" value="SIP95678.1"/>
    <property type="molecule type" value="Genomic_DNA"/>
</dbReference>
<reference evidence="2 4" key="2">
    <citation type="submission" date="2018-06" db="EMBL/GenBank/DDBJ databases">
        <authorList>
            <consortium name="Pathogen Informatics"/>
            <person name="Doyle S."/>
        </authorList>
    </citation>
    <scope>NUCLEOTIDE SEQUENCE [LARGE SCALE GENOMIC DNA]</scope>
    <source>
        <strain evidence="2 4">NCTC13560</strain>
    </source>
</reference>
<name>A0A381F8D3_9FLAO</name>
<evidence type="ECO:0000313" key="4">
    <source>
        <dbReference type="Proteomes" id="UP000255231"/>
    </source>
</evidence>
<evidence type="ECO:0000313" key="1">
    <source>
        <dbReference type="EMBL" id="SIP95678.1"/>
    </source>
</evidence>
<evidence type="ECO:0000313" key="3">
    <source>
        <dbReference type="Proteomes" id="UP000185725"/>
    </source>
</evidence>
<reference evidence="1 3" key="1">
    <citation type="submission" date="2017-01" db="EMBL/GenBank/DDBJ databases">
        <authorList>
            <person name="Varghese N."/>
            <person name="Submissions S."/>
        </authorList>
    </citation>
    <scope>NUCLEOTIDE SEQUENCE [LARGE SCALE GENOMIC DNA]</scope>
    <source>
        <strain evidence="1 3">ATCC 27950</strain>
    </source>
</reference>
<dbReference type="Proteomes" id="UP000185725">
    <property type="component" value="Unassembled WGS sequence"/>
</dbReference>
<dbReference type="GeneID" id="303673046"/>
<sequence>MFVALKKIFISFLILFLGLTSFVSAKEFHPYHVGSVEINYNSKSKTFEITGRFFLDDLENGLAKKYGKPFHFNDAKYKAQINEALKKYSAEYFKLKTDNQFLKINYVGYEEDSESVNIYLESEKVENPKKVEAAVSFLYNLFDDQINLVHIIVNGNRKSEKLTYPNRYLFQQF</sequence>